<name>A0A9Q4L0H5_9EURY</name>
<dbReference type="AlphaFoldDB" id="A0A9Q4L0H5"/>
<accession>A0A9Q4L0H5</accession>
<feature type="transmembrane region" description="Helical" evidence="1">
    <location>
        <begin position="72"/>
        <end position="91"/>
    </location>
</feature>
<comment type="caution">
    <text evidence="2">The sequence shown here is derived from an EMBL/GenBank/DDBJ whole genome shotgun (WGS) entry which is preliminary data.</text>
</comment>
<protein>
    <submittedName>
        <fullName evidence="2">Uncharacterized protein</fullName>
    </submittedName>
</protein>
<sequence length="100" mass="10920">MRNAISLLLSNNSLERIPNDMSSKSPIKYGLECLSVVSVVIGFGGLLVLPSVSIPFEHSILGILGYDGSTTLPYLITLGAWILAIITHILIRRLEGRDER</sequence>
<evidence type="ECO:0000256" key="1">
    <source>
        <dbReference type="SAM" id="Phobius"/>
    </source>
</evidence>
<evidence type="ECO:0000313" key="2">
    <source>
        <dbReference type="EMBL" id="MDF9747578.1"/>
    </source>
</evidence>
<gene>
    <name evidence="2" type="ORF">NDI89_18505</name>
</gene>
<organism evidence="2 3">
    <name type="scientific">Natrinema salsiterrestre</name>
    <dbReference type="NCBI Taxonomy" id="2950540"/>
    <lineage>
        <taxon>Archaea</taxon>
        <taxon>Methanobacteriati</taxon>
        <taxon>Methanobacteriota</taxon>
        <taxon>Stenosarchaea group</taxon>
        <taxon>Halobacteria</taxon>
        <taxon>Halobacteriales</taxon>
        <taxon>Natrialbaceae</taxon>
        <taxon>Natrinema</taxon>
    </lineage>
</organism>
<reference evidence="2" key="1">
    <citation type="submission" date="2022-06" db="EMBL/GenBank/DDBJ databases">
        <title>Natrinema sp. a new haloarchaeum isolate from saline soil.</title>
        <authorList>
            <person name="Strakova D."/>
            <person name="Galisteo C."/>
            <person name="Sanchez-Porro C."/>
            <person name="Ventosa A."/>
        </authorList>
    </citation>
    <scope>NUCLEOTIDE SEQUENCE</scope>
    <source>
        <strain evidence="2">S1CR25-10</strain>
    </source>
</reference>
<dbReference type="RefSeq" id="WP_277523695.1">
    <property type="nucleotide sequence ID" value="NZ_JAMQOT010000007.1"/>
</dbReference>
<dbReference type="Proteomes" id="UP001154061">
    <property type="component" value="Unassembled WGS sequence"/>
</dbReference>
<evidence type="ECO:0000313" key="3">
    <source>
        <dbReference type="Proteomes" id="UP001154061"/>
    </source>
</evidence>
<feature type="transmembrane region" description="Helical" evidence="1">
    <location>
        <begin position="29"/>
        <end position="52"/>
    </location>
</feature>
<keyword evidence="1" id="KW-1133">Transmembrane helix</keyword>
<keyword evidence="1" id="KW-0472">Membrane</keyword>
<keyword evidence="3" id="KW-1185">Reference proteome</keyword>
<dbReference type="EMBL" id="JAMQOT010000007">
    <property type="protein sequence ID" value="MDF9747578.1"/>
    <property type="molecule type" value="Genomic_DNA"/>
</dbReference>
<keyword evidence="1" id="KW-0812">Transmembrane</keyword>
<proteinExistence type="predicted"/>